<name>J9G1Q0_9ZZZZ</name>
<evidence type="ECO:0000313" key="1">
    <source>
        <dbReference type="EMBL" id="EJX01127.1"/>
    </source>
</evidence>
<dbReference type="AlphaFoldDB" id="J9G1Q0"/>
<reference evidence="1" key="1">
    <citation type="journal article" date="2012" name="PLoS ONE">
        <title>Gene sets for utilization of primary and secondary nutrition supplies in the distal gut of endangered iberian lynx.</title>
        <authorList>
            <person name="Alcaide M."/>
            <person name="Messina E."/>
            <person name="Richter M."/>
            <person name="Bargiela R."/>
            <person name="Peplies J."/>
            <person name="Huws S.A."/>
            <person name="Newbold C.J."/>
            <person name="Golyshin P.N."/>
            <person name="Simon M.A."/>
            <person name="Lopez G."/>
            <person name="Yakimov M.M."/>
            <person name="Ferrer M."/>
        </authorList>
    </citation>
    <scope>NUCLEOTIDE SEQUENCE</scope>
</reference>
<sequence length="47" mass="5225">MLCSSDPAVSQALMWMDVFAMVVRIGLRAAWSRQGACPLPPRRAHQL</sequence>
<proteinExistence type="predicted"/>
<gene>
    <name evidence="1" type="ORF">EVA_10766</name>
</gene>
<accession>J9G1Q0</accession>
<comment type="caution">
    <text evidence="1">The sequence shown here is derived from an EMBL/GenBank/DDBJ whole genome shotgun (WGS) entry which is preliminary data.</text>
</comment>
<organism evidence="1">
    <name type="scientific">gut metagenome</name>
    <dbReference type="NCBI Taxonomy" id="749906"/>
    <lineage>
        <taxon>unclassified sequences</taxon>
        <taxon>metagenomes</taxon>
        <taxon>organismal metagenomes</taxon>
    </lineage>
</organism>
<protein>
    <submittedName>
        <fullName evidence="1">Uncharacterized protein</fullName>
    </submittedName>
</protein>
<dbReference type="EMBL" id="AMCI01003088">
    <property type="protein sequence ID" value="EJX01127.1"/>
    <property type="molecule type" value="Genomic_DNA"/>
</dbReference>